<dbReference type="HOGENOM" id="CLU_2922718_0_0_1"/>
<accession>X0GMX2</accession>
<dbReference type="Proteomes" id="UP000030676">
    <property type="component" value="Unassembled WGS sequence"/>
</dbReference>
<sequence>MSCLSPSEQRMWDQSSYTSNFRKVAYRSIRVMSWDIFSLAALPLLSHSKWRGLNLTTICYS</sequence>
<reference evidence="1" key="1">
    <citation type="submission" date="2011-11" db="EMBL/GenBank/DDBJ databases">
        <title>The Genome Sequence of Fusarium oxysporum PHW808.</title>
        <authorList>
            <consortium name="The Broad Institute Genome Sequencing Platform"/>
            <person name="Ma L.-J."/>
            <person name="Gale L.R."/>
            <person name="Schwartz D.C."/>
            <person name="Zhou S."/>
            <person name="Corby-Kistler H."/>
            <person name="Young S.K."/>
            <person name="Zeng Q."/>
            <person name="Gargeya S."/>
            <person name="Fitzgerald M."/>
            <person name="Haas B."/>
            <person name="Abouelleil A."/>
            <person name="Alvarado L."/>
            <person name="Arachchi H.M."/>
            <person name="Berlin A."/>
            <person name="Brown A."/>
            <person name="Chapman S.B."/>
            <person name="Chen Z."/>
            <person name="Dunbar C."/>
            <person name="Freedman E."/>
            <person name="Gearin G."/>
            <person name="Goldberg J."/>
            <person name="Griggs A."/>
            <person name="Gujja S."/>
            <person name="Heiman D."/>
            <person name="Howarth C."/>
            <person name="Larson L."/>
            <person name="Lui A."/>
            <person name="MacDonald P.J.P."/>
            <person name="Montmayeur A."/>
            <person name="Murphy C."/>
            <person name="Neiman D."/>
            <person name="Pearson M."/>
            <person name="Priest M."/>
            <person name="Roberts A."/>
            <person name="Saif S."/>
            <person name="Shea T."/>
            <person name="Shenoy N."/>
            <person name="Sisk P."/>
            <person name="Stolte C."/>
            <person name="Sykes S."/>
            <person name="Wortman J."/>
            <person name="Nusbaum C."/>
            <person name="Birren B."/>
        </authorList>
    </citation>
    <scope>NUCLEOTIDE SEQUENCE [LARGE SCALE GENOMIC DNA]</scope>
    <source>
        <strain evidence="1">54008</strain>
    </source>
</reference>
<dbReference type="AlphaFoldDB" id="X0GMX2"/>
<gene>
    <name evidence="1" type="ORF">FOPG_19107</name>
</gene>
<evidence type="ECO:0000313" key="1">
    <source>
        <dbReference type="EMBL" id="EXL64638.1"/>
    </source>
</evidence>
<name>X0GMX2_FUSOX</name>
<proteinExistence type="predicted"/>
<reference evidence="1" key="2">
    <citation type="submission" date="2014-03" db="EMBL/GenBank/DDBJ databases">
        <title>The Genome Annotation of Fusarium oxysporum PHW808.</title>
        <authorList>
            <consortium name="The Broad Institute Genomics Platform"/>
            <person name="Ma L.-J."/>
            <person name="Corby-Kistler H."/>
            <person name="Broz K."/>
            <person name="Gale L.R."/>
            <person name="Jonkers W."/>
            <person name="O'Donnell K."/>
            <person name="Ploetz R."/>
            <person name="Steinberg C."/>
            <person name="Schwartz D.C."/>
            <person name="VanEtten H."/>
            <person name="Zhou S."/>
            <person name="Young S.K."/>
            <person name="Zeng Q."/>
            <person name="Gargeya S."/>
            <person name="Fitzgerald M."/>
            <person name="Abouelleil A."/>
            <person name="Alvarado L."/>
            <person name="Chapman S.B."/>
            <person name="Gainer-Dewar J."/>
            <person name="Goldberg J."/>
            <person name="Griggs A."/>
            <person name="Gujja S."/>
            <person name="Hansen M."/>
            <person name="Howarth C."/>
            <person name="Imamovic A."/>
            <person name="Ireland A."/>
            <person name="Larimer J."/>
            <person name="McCowan C."/>
            <person name="Murphy C."/>
            <person name="Pearson M."/>
            <person name="Poon T.W."/>
            <person name="Priest M."/>
            <person name="Roberts A."/>
            <person name="Saif S."/>
            <person name="Shea T."/>
            <person name="Sykes S."/>
            <person name="Wortman J."/>
            <person name="Nusbaum C."/>
            <person name="Birren B."/>
        </authorList>
    </citation>
    <scope>NUCLEOTIDE SEQUENCE</scope>
    <source>
        <strain evidence="1">54008</strain>
    </source>
</reference>
<organism evidence="1">
    <name type="scientific">Fusarium oxysporum f. sp. conglutinans race 2 54008</name>
    <dbReference type="NCBI Taxonomy" id="1089457"/>
    <lineage>
        <taxon>Eukaryota</taxon>
        <taxon>Fungi</taxon>
        <taxon>Dikarya</taxon>
        <taxon>Ascomycota</taxon>
        <taxon>Pezizomycotina</taxon>
        <taxon>Sordariomycetes</taxon>
        <taxon>Hypocreomycetidae</taxon>
        <taxon>Hypocreales</taxon>
        <taxon>Nectriaceae</taxon>
        <taxon>Fusarium</taxon>
        <taxon>Fusarium oxysporum species complex</taxon>
    </lineage>
</organism>
<dbReference type="EMBL" id="KK033977">
    <property type="protein sequence ID" value="EXL64638.1"/>
    <property type="molecule type" value="Genomic_DNA"/>
</dbReference>
<protein>
    <submittedName>
        <fullName evidence="1">Uncharacterized protein</fullName>
    </submittedName>
</protein>